<dbReference type="InterPro" id="IPR018950">
    <property type="entry name" value="DiS-bond_isomerase_DsbC/G_N"/>
</dbReference>
<dbReference type="CDD" id="cd03020">
    <property type="entry name" value="DsbA_DsbC_DsbG"/>
    <property type="match status" value="1"/>
</dbReference>
<feature type="signal peptide" evidence="1">
    <location>
        <begin position="1"/>
        <end position="25"/>
    </location>
</feature>
<dbReference type="Proteomes" id="UP000028486">
    <property type="component" value="Plasmid pCIG1485E"/>
</dbReference>
<keyword evidence="4" id="KW-0614">Plasmid</keyword>
<dbReference type="SUPFAM" id="SSF52833">
    <property type="entry name" value="Thioredoxin-like"/>
    <property type="match status" value="1"/>
</dbReference>
<accession>A0A076FD92</accession>
<name>A0A076FD92_9BACT</name>
<dbReference type="KEGG" id="caj:CIG1485E_a0108"/>
<dbReference type="Pfam" id="PF10411">
    <property type="entry name" value="DsbC_N"/>
    <property type="match status" value="1"/>
</dbReference>
<evidence type="ECO:0000259" key="2">
    <source>
        <dbReference type="Pfam" id="PF10411"/>
    </source>
</evidence>
<dbReference type="InterPro" id="IPR036249">
    <property type="entry name" value="Thioredoxin-like_sf"/>
</dbReference>
<proteinExistence type="predicted"/>
<feature type="chain" id="PRO_5039914863" evidence="1">
    <location>
        <begin position="26"/>
        <end position="271"/>
    </location>
</feature>
<protein>
    <submittedName>
        <fullName evidence="4">Uncharacterized protein</fullName>
    </submittedName>
</protein>
<dbReference type="HOGENOM" id="CLU_083593_1_1_7"/>
<evidence type="ECO:0000313" key="5">
    <source>
        <dbReference type="Proteomes" id="UP000028486"/>
    </source>
</evidence>
<dbReference type="InterPro" id="IPR012336">
    <property type="entry name" value="Thioredoxin-like_fold"/>
</dbReference>
<reference evidence="4 5" key="1">
    <citation type="journal article" date="2014" name="Genome Announc.">
        <title>Complete Genome Sequence of Campylobacter iguaniorum Strain 1485ET, Isolated from a Bearded Dragon (Pogona vitticeps).</title>
        <authorList>
            <person name="Gilbert M.J."/>
            <person name="Miller W.G."/>
            <person name="Yee E."/>
            <person name="Kik M."/>
            <person name="Wagenaar J.A."/>
            <person name="Duim B."/>
        </authorList>
    </citation>
    <scope>NUCLEOTIDE SEQUENCE [LARGE SCALE GENOMIC DNA]</scope>
    <source>
        <strain evidence="4 5">1485E</strain>
        <plasmid evidence="4">pCIG1485E</plasmid>
    </source>
</reference>
<organism evidence="4 5">
    <name type="scientific">Campylobacter iguaniorum</name>
    <dbReference type="NCBI Taxonomy" id="1244531"/>
    <lineage>
        <taxon>Bacteria</taxon>
        <taxon>Pseudomonadati</taxon>
        <taxon>Campylobacterota</taxon>
        <taxon>Epsilonproteobacteria</taxon>
        <taxon>Campylobacterales</taxon>
        <taxon>Campylobacteraceae</taxon>
        <taxon>Campylobacter</taxon>
    </lineage>
</organism>
<feature type="domain" description="Disulphide bond isomerase DsbC/G N-terminal" evidence="2">
    <location>
        <begin position="45"/>
        <end position="100"/>
    </location>
</feature>
<keyword evidence="1" id="KW-0732">Signal</keyword>
<dbReference type="PANTHER" id="PTHR35272">
    <property type="entry name" value="THIOL:DISULFIDE INTERCHANGE PROTEIN DSBC-RELATED"/>
    <property type="match status" value="1"/>
</dbReference>
<dbReference type="EMBL" id="CP009044">
    <property type="protein sequence ID" value="AII15633.1"/>
    <property type="molecule type" value="Genomic_DNA"/>
</dbReference>
<dbReference type="eggNOG" id="COG1651">
    <property type="taxonomic scope" value="Bacteria"/>
</dbReference>
<dbReference type="InterPro" id="IPR051470">
    <property type="entry name" value="Thiol:disulfide_interchange"/>
</dbReference>
<dbReference type="RefSeq" id="WP_235183878.1">
    <property type="nucleotide sequence ID" value="NZ_CP009044.1"/>
</dbReference>
<evidence type="ECO:0000313" key="4">
    <source>
        <dbReference type="EMBL" id="AII15633.1"/>
    </source>
</evidence>
<evidence type="ECO:0000259" key="3">
    <source>
        <dbReference type="Pfam" id="PF13098"/>
    </source>
</evidence>
<geneLocation type="plasmid" evidence="4 5">
    <name>pCIG1485E</name>
</geneLocation>
<dbReference type="Pfam" id="PF13098">
    <property type="entry name" value="Thioredoxin_2"/>
    <property type="match status" value="1"/>
</dbReference>
<sequence>MMKMGLMKKIAISIFASAIVLYADAATATGHKALTLTEQQEESLVRSIIPSTKVEKVIRAEADGFYKAYLANGQILYINPFKRLIFVGEIYTAGGQNLTANDREIWQHELQNGQLETLTRDELIKDAVKVNFGKGASKYEFVIFTDPECPYCTKAEEHFAKYDTSVYVNFLPLPFHKNAEKWSLEALSSKDFKKAMEQIKKTGKDLGVEITPKAKEQLDKMVALGKKLGINGTPKIFVIEKNSNKVVGIIDGANIPKMDEYLKKDKSDDKK</sequence>
<keyword evidence="5" id="KW-1185">Reference proteome</keyword>
<dbReference type="AlphaFoldDB" id="A0A076FD92"/>
<dbReference type="PANTHER" id="PTHR35272:SF3">
    <property type="entry name" value="THIOL:DISULFIDE INTERCHANGE PROTEIN DSBC"/>
    <property type="match status" value="1"/>
</dbReference>
<dbReference type="Gene3D" id="3.40.30.10">
    <property type="entry name" value="Glutaredoxin"/>
    <property type="match status" value="1"/>
</dbReference>
<dbReference type="InterPro" id="IPR033954">
    <property type="entry name" value="DiS-bond_Isoase_DsbC/G"/>
</dbReference>
<feature type="domain" description="Thioredoxin-like fold" evidence="3">
    <location>
        <begin position="135"/>
        <end position="254"/>
    </location>
</feature>
<gene>
    <name evidence="4" type="ORF">CIG1485E_a0108</name>
</gene>
<evidence type="ECO:0000256" key="1">
    <source>
        <dbReference type="SAM" id="SignalP"/>
    </source>
</evidence>